<evidence type="ECO:0000256" key="1">
    <source>
        <dbReference type="SAM" id="SignalP"/>
    </source>
</evidence>
<dbReference type="Gene3D" id="3.10.100.10">
    <property type="entry name" value="Mannose-Binding Protein A, subunit A"/>
    <property type="match status" value="1"/>
</dbReference>
<name>A0A914UKR9_9BILA</name>
<accession>A0A914UKR9</accession>
<protein>
    <submittedName>
        <fullName evidence="3">C-type lectin domain-containing protein</fullName>
    </submittedName>
</protein>
<dbReference type="SUPFAM" id="SSF56436">
    <property type="entry name" value="C-type lectin-like"/>
    <property type="match status" value="1"/>
</dbReference>
<evidence type="ECO:0000313" key="2">
    <source>
        <dbReference type="Proteomes" id="UP000887566"/>
    </source>
</evidence>
<reference evidence="3" key="1">
    <citation type="submission" date="2022-11" db="UniProtKB">
        <authorList>
            <consortium name="WormBaseParasite"/>
        </authorList>
    </citation>
    <scope>IDENTIFICATION</scope>
</reference>
<proteinExistence type="predicted"/>
<feature type="chain" id="PRO_5037448004" evidence="1">
    <location>
        <begin position="18"/>
        <end position="232"/>
    </location>
</feature>
<dbReference type="Proteomes" id="UP000887566">
    <property type="component" value="Unplaced"/>
</dbReference>
<organism evidence="2 3">
    <name type="scientific">Plectus sambesii</name>
    <dbReference type="NCBI Taxonomy" id="2011161"/>
    <lineage>
        <taxon>Eukaryota</taxon>
        <taxon>Metazoa</taxon>
        <taxon>Ecdysozoa</taxon>
        <taxon>Nematoda</taxon>
        <taxon>Chromadorea</taxon>
        <taxon>Plectida</taxon>
        <taxon>Plectina</taxon>
        <taxon>Plectoidea</taxon>
        <taxon>Plectidae</taxon>
        <taxon>Plectus</taxon>
    </lineage>
</organism>
<dbReference type="WBParaSite" id="PSAMB.scaffold1072size36373.g10769.t1">
    <property type="protein sequence ID" value="PSAMB.scaffold1072size36373.g10769.t1"/>
    <property type="gene ID" value="PSAMB.scaffold1072size36373.g10769"/>
</dbReference>
<evidence type="ECO:0000313" key="3">
    <source>
        <dbReference type="WBParaSite" id="PSAMB.scaffold1072size36373.g10769.t1"/>
    </source>
</evidence>
<dbReference type="InterPro" id="IPR016186">
    <property type="entry name" value="C-type_lectin-like/link_sf"/>
</dbReference>
<dbReference type="CDD" id="cd00037">
    <property type="entry name" value="CLECT"/>
    <property type="match status" value="1"/>
</dbReference>
<keyword evidence="1" id="KW-0732">Signal</keyword>
<feature type="signal peptide" evidence="1">
    <location>
        <begin position="1"/>
        <end position="17"/>
    </location>
</feature>
<dbReference type="AlphaFoldDB" id="A0A914UKR9"/>
<dbReference type="InterPro" id="IPR016187">
    <property type="entry name" value="CTDL_fold"/>
</dbReference>
<sequence length="232" mass="26339">MLFSLAVLLFTLSTVTAQTDLQNQCTGADRVYSGASCYVAVSTLKNHDAAKTSCNHYLGYSGHLVHIRTAAVKTVVKQLATNYIGAAADCVWTGLELRNLVDLTSDINNWGNYYSDGTFASTSTYLPWYPAYPIYGAAYNRGINFENNNINNDYNINNNADYNVNHNANYNNANYNNDHNADYNNNCNNSDYNNHYRSTNYNNNHYRNANYNVNHNASSNNHYRYNNYNNHY</sequence>
<keyword evidence="2" id="KW-1185">Reference proteome</keyword>